<proteinExistence type="predicted"/>
<protein>
    <submittedName>
        <fullName evidence="1">Uncharacterized protein</fullName>
    </submittedName>
</protein>
<dbReference type="Proteomes" id="UP001386955">
    <property type="component" value="Unassembled WGS sequence"/>
</dbReference>
<evidence type="ECO:0000313" key="1">
    <source>
        <dbReference type="EMBL" id="KAK7380776.1"/>
    </source>
</evidence>
<name>A0AAN9NX46_PSOTE</name>
<dbReference type="EMBL" id="JAYMYS010000009">
    <property type="protein sequence ID" value="KAK7380776.1"/>
    <property type="molecule type" value="Genomic_DNA"/>
</dbReference>
<comment type="caution">
    <text evidence="1">The sequence shown here is derived from an EMBL/GenBank/DDBJ whole genome shotgun (WGS) entry which is preliminary data.</text>
</comment>
<keyword evidence="2" id="KW-1185">Reference proteome</keyword>
<reference evidence="1 2" key="1">
    <citation type="submission" date="2024-01" db="EMBL/GenBank/DDBJ databases">
        <title>The genomes of 5 underutilized Papilionoideae crops provide insights into root nodulation and disease resistanc.</title>
        <authorList>
            <person name="Jiang F."/>
        </authorList>
    </citation>
    <scope>NUCLEOTIDE SEQUENCE [LARGE SCALE GENOMIC DNA]</scope>
    <source>
        <strain evidence="1">DUOXIRENSHENG_FW03</strain>
        <tissue evidence="1">Leaves</tissue>
    </source>
</reference>
<evidence type="ECO:0000313" key="2">
    <source>
        <dbReference type="Proteomes" id="UP001386955"/>
    </source>
</evidence>
<organism evidence="1 2">
    <name type="scientific">Psophocarpus tetragonolobus</name>
    <name type="common">Winged bean</name>
    <name type="synonym">Dolichos tetragonolobus</name>
    <dbReference type="NCBI Taxonomy" id="3891"/>
    <lineage>
        <taxon>Eukaryota</taxon>
        <taxon>Viridiplantae</taxon>
        <taxon>Streptophyta</taxon>
        <taxon>Embryophyta</taxon>
        <taxon>Tracheophyta</taxon>
        <taxon>Spermatophyta</taxon>
        <taxon>Magnoliopsida</taxon>
        <taxon>eudicotyledons</taxon>
        <taxon>Gunneridae</taxon>
        <taxon>Pentapetalae</taxon>
        <taxon>rosids</taxon>
        <taxon>fabids</taxon>
        <taxon>Fabales</taxon>
        <taxon>Fabaceae</taxon>
        <taxon>Papilionoideae</taxon>
        <taxon>50 kb inversion clade</taxon>
        <taxon>NPAAA clade</taxon>
        <taxon>indigoferoid/millettioid clade</taxon>
        <taxon>Phaseoleae</taxon>
        <taxon>Psophocarpus</taxon>
    </lineage>
</organism>
<accession>A0AAN9NX46</accession>
<dbReference type="AlphaFoldDB" id="A0AAN9NX46"/>
<gene>
    <name evidence="1" type="ORF">VNO78_33295</name>
</gene>
<sequence>MQNGDTRNVGLTNNEMCNSRGQVTVRGLTVAQRLAVARMVVLFDEARSQRVSYVQPKATDLMRCCTCVVLAL</sequence>